<accession>A0A7C9FYS1</accession>
<dbReference type="InterPro" id="IPR000120">
    <property type="entry name" value="Amidase"/>
</dbReference>
<protein>
    <submittedName>
        <fullName evidence="3">Amidase</fullName>
    </submittedName>
</protein>
<sequence length="498" mass="54051">MTAEEYQKYDAVGLAQLVQVGKVSPLELLENARVLAEKRNPALNAIVHPLYEEGRKIASNLPEQGALRGVPFLVKDLSVEWAGTPMRSGSKGYLKYVSGQDSYYLERCRKAGLVPFGKTNTPEFGLTPFTEPTLFGPARNPWNTAHSSGGSSGGSAAAVAAGIVPAASASDGGGSIRIPASCCGLFGLKPSRGRVSLGPLFGQSWGGAVVEGSVTRTVRDSAAMLDILQGYAPGDPYQIQSPARPYAEEVGREPGKLRVALCSHHPYPSQSVDVECVRAVEKAARLLQSLGHEVVEVPLPYGPEAFKDLFFPMVASETAATLRNLGTYLGQPVGTDDVELNTWLLAKLGEVYTGADYAHALFQWNQLARKMAALHQQYDVMLTPVLSRPPIKIGELQNTTQENISLKLLQKTGGYRFLKGSKIIDELVERTFSYIPFTPIANMTGQPSMSVPLHWTETNLPVGVMFTGRMGEEDLLFRLAAQLESTEPWFDKRPDLNK</sequence>
<comment type="similarity">
    <text evidence="1">Belongs to the amidase family.</text>
</comment>
<dbReference type="Pfam" id="PF01425">
    <property type="entry name" value="Amidase"/>
    <property type="match status" value="1"/>
</dbReference>
<dbReference type="InterPro" id="IPR036928">
    <property type="entry name" value="AS_sf"/>
</dbReference>
<dbReference type="SUPFAM" id="SSF75304">
    <property type="entry name" value="Amidase signature (AS) enzymes"/>
    <property type="match status" value="1"/>
</dbReference>
<dbReference type="AlphaFoldDB" id="A0A7C9FYS1"/>
<dbReference type="PROSITE" id="PS00571">
    <property type="entry name" value="AMIDASES"/>
    <property type="match status" value="1"/>
</dbReference>
<evidence type="ECO:0000313" key="3">
    <source>
        <dbReference type="EMBL" id="MPR33068.1"/>
    </source>
</evidence>
<dbReference type="RefSeq" id="WP_152758035.1">
    <property type="nucleotide sequence ID" value="NZ_WHLY01000002.1"/>
</dbReference>
<reference evidence="3 4" key="1">
    <citation type="submission" date="2019-10" db="EMBL/GenBank/DDBJ databases">
        <title>Draft Genome Sequence of Cytophagaceae sp. SJW1-29.</title>
        <authorList>
            <person name="Choi A."/>
        </authorList>
    </citation>
    <scope>NUCLEOTIDE SEQUENCE [LARGE SCALE GENOMIC DNA]</scope>
    <source>
        <strain evidence="3 4">SJW1-29</strain>
    </source>
</reference>
<comment type="caution">
    <text evidence="3">The sequence shown here is derived from an EMBL/GenBank/DDBJ whole genome shotgun (WGS) entry which is preliminary data.</text>
</comment>
<evidence type="ECO:0000256" key="1">
    <source>
        <dbReference type="ARBA" id="ARBA00009199"/>
    </source>
</evidence>
<dbReference type="PANTHER" id="PTHR11895:SF7">
    <property type="entry name" value="GLUTAMYL-TRNA(GLN) AMIDOTRANSFERASE SUBUNIT A, MITOCHONDRIAL"/>
    <property type="match status" value="1"/>
</dbReference>
<dbReference type="Proteomes" id="UP000479293">
    <property type="component" value="Unassembled WGS sequence"/>
</dbReference>
<dbReference type="EMBL" id="WHLY01000002">
    <property type="protein sequence ID" value="MPR33068.1"/>
    <property type="molecule type" value="Genomic_DNA"/>
</dbReference>
<keyword evidence="4" id="KW-1185">Reference proteome</keyword>
<evidence type="ECO:0000259" key="2">
    <source>
        <dbReference type="Pfam" id="PF01425"/>
    </source>
</evidence>
<evidence type="ECO:0000313" key="4">
    <source>
        <dbReference type="Proteomes" id="UP000479293"/>
    </source>
</evidence>
<dbReference type="PANTHER" id="PTHR11895">
    <property type="entry name" value="TRANSAMIDASE"/>
    <property type="match status" value="1"/>
</dbReference>
<dbReference type="Gene3D" id="3.90.1300.10">
    <property type="entry name" value="Amidase signature (AS) domain"/>
    <property type="match status" value="1"/>
</dbReference>
<organism evidence="3 4">
    <name type="scientific">Salmonirosea aquatica</name>
    <dbReference type="NCBI Taxonomy" id="2654236"/>
    <lineage>
        <taxon>Bacteria</taxon>
        <taxon>Pseudomonadati</taxon>
        <taxon>Bacteroidota</taxon>
        <taxon>Cytophagia</taxon>
        <taxon>Cytophagales</taxon>
        <taxon>Spirosomataceae</taxon>
        <taxon>Salmonirosea</taxon>
    </lineage>
</organism>
<proteinExistence type="inferred from homology"/>
<name>A0A7C9FYS1_9BACT</name>
<feature type="domain" description="Amidase" evidence="2">
    <location>
        <begin position="35"/>
        <end position="476"/>
    </location>
</feature>
<dbReference type="GO" id="GO:0003824">
    <property type="term" value="F:catalytic activity"/>
    <property type="evidence" value="ECO:0007669"/>
    <property type="project" value="InterPro"/>
</dbReference>
<dbReference type="InterPro" id="IPR023631">
    <property type="entry name" value="Amidase_dom"/>
</dbReference>
<dbReference type="InterPro" id="IPR020556">
    <property type="entry name" value="Amidase_CS"/>
</dbReference>
<gene>
    <name evidence="3" type="ORF">GBK04_06780</name>
</gene>